<reference evidence="4" key="1">
    <citation type="submission" date="2021-03" db="EMBL/GenBank/DDBJ databases">
        <title>Antimicrobial resistance genes in bacteria isolated from Japanese honey, and their potential for conferring macrolide and lincosamide resistance in the American foulbrood pathogen Paenibacillus larvae.</title>
        <authorList>
            <person name="Okamoto M."/>
            <person name="Kumagai M."/>
            <person name="Kanamori H."/>
            <person name="Takamatsu D."/>
        </authorList>
    </citation>
    <scope>NUCLEOTIDE SEQUENCE</scope>
    <source>
        <strain evidence="4">J2TS6</strain>
    </source>
</reference>
<dbReference type="InterPro" id="IPR024163">
    <property type="entry name" value="Aerotolerance_reg_N"/>
</dbReference>
<evidence type="ECO:0008006" key="6">
    <source>
        <dbReference type="Google" id="ProtNLM"/>
    </source>
</evidence>
<feature type="transmembrane region" description="Helical" evidence="1">
    <location>
        <begin position="59"/>
        <end position="81"/>
    </location>
</feature>
<dbReference type="SUPFAM" id="SSF53300">
    <property type="entry name" value="vWA-like"/>
    <property type="match status" value="1"/>
</dbReference>
<dbReference type="Pfam" id="PF13519">
    <property type="entry name" value="VWA_2"/>
    <property type="match status" value="1"/>
</dbReference>
<dbReference type="EMBL" id="BORQ01000003">
    <property type="protein sequence ID" value="GIO31846.1"/>
    <property type="molecule type" value="Genomic_DNA"/>
</dbReference>
<dbReference type="Pfam" id="PF07584">
    <property type="entry name" value="BatA"/>
    <property type="match status" value="1"/>
</dbReference>
<keyword evidence="1" id="KW-0812">Transmembrane</keyword>
<feature type="domain" description="VWFA" evidence="3">
    <location>
        <begin position="90"/>
        <end position="200"/>
    </location>
</feature>
<sequence>MGIGSWLGLWFGLSIPAILAMYLLKRKFIDTKVPSHLLWQRVMKNLEANRPWQKLQNRLLLWLQLLVAAVLVFALMKPYWWAPDGGKGHVVLVADTSGSMGATLSIGHGETAEESLGQMKRMIKDYLRQEAKDSDITLLSMNAEPNVVISREKDRSRALEAVDSLQVYYGRAAYDETLSLASALTRDETDAEVVVFTDGQWRGNPDSIPFRVPVKVMKTDAHTGSNLALQQFGVKDGADGRTAVAVVNNSGGAAKEANVNMYGDGKLLQTETARMKPGETVTLTFRNVPDAEVYRAELEGQDDYAADNEAYAFLQRNESPRILLLTRGNLFLEKALQLTGAEVVKMTLTGKEGEASGSGEPGTAAAAVPENAPDLIVIDGQTPSFAAQGDWQKLIDRTPVWTVGGSDGKMDVSGGQPKLENHPVNRYASYNGVYIGSLLNRPLPDWATPIVSIDGHPAVIAGTANGQPRLSFLFDLEDTDFPLSAEFPIVVHEAVSWLTGGGGKNLGRHTAGTRVEIPIAADTVSARWIAKDGLAQKLKVPEIKAETGEKGINALQQMPTVPGLYVFEQQNREGQTTGYFAESSADPFEAKRGEPNAKLAAIGQAADENGTAASRAVEAAAANNGGERRQLPLMTLLSCLALLIILVEWGVYQRGRSI</sequence>
<dbReference type="InterPro" id="IPR002035">
    <property type="entry name" value="VWF_A"/>
</dbReference>
<dbReference type="Proteomes" id="UP000679779">
    <property type="component" value="Unassembled WGS sequence"/>
</dbReference>
<dbReference type="PANTHER" id="PTHR37464">
    <property type="entry name" value="BLL2463 PROTEIN"/>
    <property type="match status" value="1"/>
</dbReference>
<dbReference type="PANTHER" id="PTHR37464:SF1">
    <property type="entry name" value="BLL2463 PROTEIN"/>
    <property type="match status" value="1"/>
</dbReference>
<feature type="domain" description="Aerotolerance regulator N-terminal" evidence="2">
    <location>
        <begin position="7"/>
        <end position="78"/>
    </location>
</feature>
<feature type="transmembrane region" description="Helical" evidence="1">
    <location>
        <begin position="631"/>
        <end position="652"/>
    </location>
</feature>
<dbReference type="RefSeq" id="WP_160042734.1">
    <property type="nucleotide sequence ID" value="NZ_BORQ01000003.1"/>
</dbReference>
<name>A0A919XGP1_9BACL</name>
<dbReference type="AlphaFoldDB" id="A0A919XGP1"/>
<evidence type="ECO:0000313" key="5">
    <source>
        <dbReference type="Proteomes" id="UP000679779"/>
    </source>
</evidence>
<keyword evidence="5" id="KW-1185">Reference proteome</keyword>
<feature type="transmembrane region" description="Helical" evidence="1">
    <location>
        <begin position="6"/>
        <end position="24"/>
    </location>
</feature>
<dbReference type="Gene3D" id="3.40.50.410">
    <property type="entry name" value="von Willebrand factor, type A domain"/>
    <property type="match status" value="1"/>
</dbReference>
<protein>
    <recommendedName>
        <fullName evidence="6">VWA domain-containing protein</fullName>
    </recommendedName>
</protein>
<evidence type="ECO:0000256" key="1">
    <source>
        <dbReference type="SAM" id="Phobius"/>
    </source>
</evidence>
<evidence type="ECO:0000313" key="4">
    <source>
        <dbReference type="EMBL" id="GIO31846.1"/>
    </source>
</evidence>
<gene>
    <name evidence="4" type="ORF">J2TS6_29870</name>
</gene>
<keyword evidence="1" id="KW-0472">Membrane</keyword>
<evidence type="ECO:0000259" key="2">
    <source>
        <dbReference type="Pfam" id="PF07584"/>
    </source>
</evidence>
<evidence type="ECO:0000259" key="3">
    <source>
        <dbReference type="Pfam" id="PF13519"/>
    </source>
</evidence>
<organism evidence="4 5">
    <name type="scientific">Paenibacillus albilobatus</name>
    <dbReference type="NCBI Taxonomy" id="2716884"/>
    <lineage>
        <taxon>Bacteria</taxon>
        <taxon>Bacillati</taxon>
        <taxon>Bacillota</taxon>
        <taxon>Bacilli</taxon>
        <taxon>Bacillales</taxon>
        <taxon>Paenibacillaceae</taxon>
        <taxon>Paenibacillus</taxon>
    </lineage>
</organism>
<keyword evidence="1" id="KW-1133">Transmembrane helix</keyword>
<accession>A0A919XGP1</accession>
<dbReference type="CDD" id="cd00198">
    <property type="entry name" value="vWFA"/>
    <property type="match status" value="1"/>
</dbReference>
<dbReference type="InterPro" id="IPR036465">
    <property type="entry name" value="vWFA_dom_sf"/>
</dbReference>
<proteinExistence type="predicted"/>
<comment type="caution">
    <text evidence="4">The sequence shown here is derived from an EMBL/GenBank/DDBJ whole genome shotgun (WGS) entry which is preliminary data.</text>
</comment>